<organism evidence="3 4">
    <name type="scientific">Musa acuminata subsp. malaccensis</name>
    <name type="common">Wild banana</name>
    <name type="synonym">Musa malaccensis</name>
    <dbReference type="NCBI Taxonomy" id="214687"/>
    <lineage>
        <taxon>Eukaryota</taxon>
        <taxon>Viridiplantae</taxon>
        <taxon>Streptophyta</taxon>
        <taxon>Embryophyta</taxon>
        <taxon>Tracheophyta</taxon>
        <taxon>Spermatophyta</taxon>
        <taxon>Magnoliopsida</taxon>
        <taxon>Liliopsida</taxon>
        <taxon>Zingiberales</taxon>
        <taxon>Musaceae</taxon>
        <taxon>Musa</taxon>
    </lineage>
</organism>
<dbReference type="InParanoid" id="A0A804I5X2"/>
<evidence type="ECO:0000256" key="1">
    <source>
        <dbReference type="SAM" id="MobiDB-lite"/>
    </source>
</evidence>
<proteinExistence type="predicted"/>
<name>A0A804I5X2_MUSAM</name>
<reference evidence="2" key="1">
    <citation type="submission" date="2021-03" db="EMBL/GenBank/DDBJ databases">
        <authorList>
            <consortium name="Genoscope - CEA"/>
            <person name="William W."/>
        </authorList>
    </citation>
    <scope>NUCLEOTIDE SEQUENCE</scope>
    <source>
        <strain evidence="2">Doubled-haploid Pahang</strain>
    </source>
</reference>
<feature type="region of interest" description="Disordered" evidence="1">
    <location>
        <begin position="13"/>
        <end position="35"/>
    </location>
</feature>
<dbReference type="EnsemblPlants" id="Ma02_t22980.1">
    <property type="protein sequence ID" value="Ma02_p22980.1"/>
    <property type="gene ID" value="Ma02_g22980"/>
</dbReference>
<dbReference type="Proteomes" id="UP000012960">
    <property type="component" value="Unplaced"/>
</dbReference>
<sequence>MCMLDPDMQALRTTASSLAGDRDQKSVQRRAQRGRAVSQGIKCGKRGCGVAVSKEFARLFEWAMIPKPISQGTS</sequence>
<evidence type="ECO:0000313" key="2">
    <source>
        <dbReference type="EMBL" id="CAG1862879.1"/>
    </source>
</evidence>
<evidence type="ECO:0000313" key="4">
    <source>
        <dbReference type="Proteomes" id="UP000012960"/>
    </source>
</evidence>
<dbReference type="AlphaFoldDB" id="A0A804I5X2"/>
<evidence type="ECO:0000313" key="3">
    <source>
        <dbReference type="EnsemblPlants" id="Ma02_p22980.1"/>
    </source>
</evidence>
<dbReference type="Gramene" id="Ma02_t22980.1">
    <property type="protein sequence ID" value="Ma02_p22980.1"/>
    <property type="gene ID" value="Ma02_g22980"/>
</dbReference>
<reference evidence="3" key="2">
    <citation type="submission" date="2021-05" db="UniProtKB">
        <authorList>
            <consortium name="EnsemblPlants"/>
        </authorList>
    </citation>
    <scope>IDENTIFICATION</scope>
    <source>
        <strain evidence="3">subsp. malaccensis</strain>
    </source>
</reference>
<protein>
    <submittedName>
        <fullName evidence="2">(wild Malaysian banana) hypothetical protein</fullName>
    </submittedName>
</protein>
<accession>A0A804I5X2</accession>
<gene>
    <name evidence="2" type="ORF">GSMUA_77730.1</name>
</gene>
<dbReference type="EMBL" id="HG996467">
    <property type="protein sequence ID" value="CAG1862879.1"/>
    <property type="molecule type" value="Genomic_DNA"/>
</dbReference>
<keyword evidence="4" id="KW-1185">Reference proteome</keyword>